<evidence type="ECO:0000256" key="1">
    <source>
        <dbReference type="ARBA" id="ARBA00006484"/>
    </source>
</evidence>
<dbReference type="STRING" id="1195236.CTER_4267"/>
<comment type="similarity">
    <text evidence="1 3">Belongs to the short-chain dehydrogenases/reductases (SDR) family.</text>
</comment>
<reference evidence="4 5" key="1">
    <citation type="journal article" date="2013" name="Genome Announc.">
        <title>Draft Genome Sequence of the Cellulolytic, Mesophilic, Anaerobic Bacterium Clostridium termitidis Strain CT1112 (DSM 5398).</title>
        <authorList>
            <person name="Lal S."/>
            <person name="Ramachandran U."/>
            <person name="Zhang X."/>
            <person name="Munir R."/>
            <person name="Sparling R."/>
            <person name="Levin D.B."/>
        </authorList>
    </citation>
    <scope>NUCLEOTIDE SEQUENCE [LARGE SCALE GENOMIC DNA]</scope>
    <source>
        <strain evidence="4 5">CT1112</strain>
    </source>
</reference>
<gene>
    <name evidence="4" type="ORF">CTER_4267</name>
</gene>
<evidence type="ECO:0000313" key="5">
    <source>
        <dbReference type="Proteomes" id="UP000014155"/>
    </source>
</evidence>
<dbReference type="InterPro" id="IPR020904">
    <property type="entry name" value="Sc_DH/Rdtase_CS"/>
</dbReference>
<dbReference type="GO" id="GO:0005975">
    <property type="term" value="P:carbohydrate metabolic process"/>
    <property type="evidence" value="ECO:0007669"/>
    <property type="project" value="UniProtKB-ARBA"/>
</dbReference>
<evidence type="ECO:0000256" key="3">
    <source>
        <dbReference type="RuleBase" id="RU000363"/>
    </source>
</evidence>
<dbReference type="PANTHER" id="PTHR42760">
    <property type="entry name" value="SHORT-CHAIN DEHYDROGENASES/REDUCTASES FAMILY MEMBER"/>
    <property type="match status" value="1"/>
</dbReference>
<dbReference type="eggNOG" id="COG1028">
    <property type="taxonomic scope" value="Bacteria"/>
</dbReference>
<dbReference type="Proteomes" id="UP000014155">
    <property type="component" value="Unassembled WGS sequence"/>
</dbReference>
<protein>
    <submittedName>
        <fullName evidence="4">D-mannonate oxidoreductase</fullName>
    </submittedName>
</protein>
<dbReference type="InterPro" id="IPR002347">
    <property type="entry name" value="SDR_fam"/>
</dbReference>
<comment type="caution">
    <text evidence="4">The sequence shown here is derived from an EMBL/GenBank/DDBJ whole genome shotgun (WGS) entry which is preliminary data.</text>
</comment>
<dbReference type="EMBL" id="AORV01000060">
    <property type="protein sequence ID" value="EMS70107.1"/>
    <property type="molecule type" value="Genomic_DNA"/>
</dbReference>
<organism evidence="4 5">
    <name type="scientific">Ruminiclostridium cellobioparum subsp. termitidis CT1112</name>
    <dbReference type="NCBI Taxonomy" id="1195236"/>
    <lineage>
        <taxon>Bacteria</taxon>
        <taxon>Bacillati</taxon>
        <taxon>Bacillota</taxon>
        <taxon>Clostridia</taxon>
        <taxon>Eubacteriales</taxon>
        <taxon>Oscillospiraceae</taxon>
        <taxon>Ruminiclostridium</taxon>
    </lineage>
</organism>
<keyword evidence="2" id="KW-0560">Oxidoreductase</keyword>
<name>S0FGG1_RUMCE</name>
<evidence type="ECO:0000256" key="2">
    <source>
        <dbReference type="ARBA" id="ARBA00023002"/>
    </source>
</evidence>
<dbReference type="RefSeq" id="WP_004629213.1">
    <property type="nucleotide sequence ID" value="NZ_AORV01000060.1"/>
</dbReference>
<dbReference type="FunFam" id="3.40.50.720:FF:000240">
    <property type="entry name" value="SDR family oxidoreductase"/>
    <property type="match status" value="1"/>
</dbReference>
<keyword evidence="5" id="KW-1185">Reference proteome</keyword>
<dbReference type="NCBIfam" id="NF006132">
    <property type="entry name" value="PRK08277.1"/>
    <property type="match status" value="1"/>
</dbReference>
<dbReference type="PRINTS" id="PR00080">
    <property type="entry name" value="SDRFAMILY"/>
</dbReference>
<dbReference type="PATRIC" id="fig|1195236.3.peg.4444"/>
<dbReference type="Pfam" id="PF00106">
    <property type="entry name" value="adh_short"/>
    <property type="match status" value="1"/>
</dbReference>
<dbReference type="PANTHER" id="PTHR42760:SF115">
    <property type="entry name" value="3-OXOACYL-[ACYL-CARRIER-PROTEIN] REDUCTASE FABG"/>
    <property type="match status" value="1"/>
</dbReference>
<dbReference type="SUPFAM" id="SSF51735">
    <property type="entry name" value="NAD(P)-binding Rossmann-fold domains"/>
    <property type="match status" value="1"/>
</dbReference>
<evidence type="ECO:0000313" key="4">
    <source>
        <dbReference type="EMBL" id="EMS70107.1"/>
    </source>
</evidence>
<dbReference type="PROSITE" id="PS00061">
    <property type="entry name" value="ADH_SHORT"/>
    <property type="match status" value="1"/>
</dbReference>
<accession>S0FGG1</accession>
<sequence length="285" mass="30293">MDLPFKIDLSNKVAVVTGGTGVLGAYWVNALAACGARVAILGRDLALIEKKASEIVSSGGSAIGVAADVLDRESLKNAHKIVLQKLGPCDILINGAGGNHPKGTTTKEYLYPEDLTDKKDGITTFFDLDEQGIKHVMDLNFLGTLLPSQEFSIDMVGRKGCTIINISSMNAYTPLTKIPAYSGAKAAVSNFTQWLAVHMSKVGIRVNAIAPGFFLTKQNEALLKNPDGSYTERSHKILNSTPMGRFGEAQELVGVLLFLVNEEASSFVNGVVIPVDGGFSAYSGV</sequence>
<dbReference type="PRINTS" id="PR00081">
    <property type="entry name" value="GDHRDH"/>
</dbReference>
<dbReference type="InterPro" id="IPR036291">
    <property type="entry name" value="NAD(P)-bd_dom_sf"/>
</dbReference>
<dbReference type="Gene3D" id="3.40.50.720">
    <property type="entry name" value="NAD(P)-binding Rossmann-like Domain"/>
    <property type="match status" value="1"/>
</dbReference>
<proteinExistence type="inferred from homology"/>
<dbReference type="CDD" id="cd08935">
    <property type="entry name" value="mannonate_red_SDR_c"/>
    <property type="match status" value="1"/>
</dbReference>
<dbReference type="AlphaFoldDB" id="S0FGG1"/>
<dbReference type="GO" id="GO:0016616">
    <property type="term" value="F:oxidoreductase activity, acting on the CH-OH group of donors, NAD or NADP as acceptor"/>
    <property type="evidence" value="ECO:0007669"/>
    <property type="project" value="UniProtKB-ARBA"/>
</dbReference>
<dbReference type="PROSITE" id="PS51257">
    <property type="entry name" value="PROKAR_LIPOPROTEIN"/>
    <property type="match status" value="1"/>
</dbReference>